<organism evidence="2 3">
    <name type="scientific">Phocaeicola massiliensis B84634 = Timone 84634 = DSM 17679 = JCM 13223</name>
    <dbReference type="NCBI Taxonomy" id="1121098"/>
    <lineage>
        <taxon>Bacteria</taxon>
        <taxon>Pseudomonadati</taxon>
        <taxon>Bacteroidota</taxon>
        <taxon>Bacteroidia</taxon>
        <taxon>Bacteroidales</taxon>
        <taxon>Bacteroidaceae</taxon>
        <taxon>Phocaeicola</taxon>
    </lineage>
</organism>
<evidence type="ECO:0008006" key="4">
    <source>
        <dbReference type="Google" id="ProtNLM"/>
    </source>
</evidence>
<feature type="signal peptide" evidence="1">
    <location>
        <begin position="1"/>
        <end position="19"/>
    </location>
</feature>
<sequence>MKKFILSVSLYLLSLAASAQSEVPTDTIHGISMDNYKIYDDGFILDMGMKIATPMRLIPPQLTYDAHSVKSSKDYYKLFQLDPNITYGKENATIFSRGYSGFGMYGFGAYGFGPMPPTLQSATFKLKNGWKITTYGEYDADGNKVRNPSALPWEKNNFNGAFEMKSENGNFGIRIEVQRGRTTPY</sequence>
<name>U6RKN7_9BACT</name>
<dbReference type="eggNOG" id="ENOG5033PD7">
    <property type="taxonomic scope" value="Bacteria"/>
</dbReference>
<feature type="chain" id="PRO_5004678342" description="Occludin" evidence="1">
    <location>
        <begin position="20"/>
        <end position="185"/>
    </location>
</feature>
<reference evidence="2 3" key="1">
    <citation type="submission" date="2013-04" db="EMBL/GenBank/DDBJ databases">
        <title>The Genome Sequence of Bacteroides massiliensis DSM 17679.</title>
        <authorList>
            <consortium name="The Broad Institute Genomics Platform"/>
            <person name="Earl A."/>
            <person name="Ward D."/>
            <person name="Feldgarden M."/>
            <person name="Gevers D."/>
            <person name="Martens E."/>
            <person name="Fenner L."/>
            <person name="Roux V."/>
            <person name="Mallet M.N."/>
            <person name="Raoult D."/>
            <person name="Walker B."/>
            <person name="Young S."/>
            <person name="Zeng Q."/>
            <person name="Gargeya S."/>
            <person name="Fitzgerald M."/>
            <person name="Haas B."/>
            <person name="Abouelleil A."/>
            <person name="Allen A.W."/>
            <person name="Alvarado L."/>
            <person name="Arachchi H.M."/>
            <person name="Berlin A.M."/>
            <person name="Chapman S.B."/>
            <person name="Gainer-Dewar J."/>
            <person name="Goldberg J."/>
            <person name="Griggs A."/>
            <person name="Gujja S."/>
            <person name="Hansen M."/>
            <person name="Howarth C."/>
            <person name="Imamovic A."/>
            <person name="Ireland A."/>
            <person name="Larimer J."/>
            <person name="McCowan C."/>
            <person name="Murphy C."/>
            <person name="Pearson M."/>
            <person name="Poon T.W."/>
            <person name="Priest M."/>
            <person name="Roberts A."/>
            <person name="Saif S."/>
            <person name="Shea T."/>
            <person name="Sisk P."/>
            <person name="Sykes S."/>
            <person name="Wortman J."/>
            <person name="Nusbaum C."/>
            <person name="Birren B."/>
        </authorList>
    </citation>
    <scope>NUCLEOTIDE SEQUENCE [LARGE SCALE GENOMIC DNA]</scope>
    <source>
        <strain evidence="3">B84634 / Timone 84634 / DSM 17679 / JCM 13223</strain>
    </source>
</reference>
<dbReference type="OrthoDB" id="1048473at2"/>
<evidence type="ECO:0000313" key="2">
    <source>
        <dbReference type="EMBL" id="EOA55758.1"/>
    </source>
</evidence>
<proteinExistence type="predicted"/>
<keyword evidence="1" id="KW-0732">Signal</keyword>
<gene>
    <name evidence="2" type="ORF">HMPREF1534_01390</name>
</gene>
<dbReference type="STRING" id="1121098.HMPREF1534_01390"/>
<dbReference type="GeneID" id="60062611"/>
<evidence type="ECO:0000256" key="1">
    <source>
        <dbReference type="SAM" id="SignalP"/>
    </source>
</evidence>
<evidence type="ECO:0000313" key="3">
    <source>
        <dbReference type="Proteomes" id="UP000017831"/>
    </source>
</evidence>
<dbReference type="AlphaFoldDB" id="U6RKN7"/>
<protein>
    <recommendedName>
        <fullName evidence="4">Occludin</fullName>
    </recommendedName>
</protein>
<dbReference type="EMBL" id="AQHY01000017">
    <property type="protein sequence ID" value="EOA55758.1"/>
    <property type="molecule type" value="Genomic_DNA"/>
</dbReference>
<dbReference type="HOGENOM" id="CLU_1479284_0_0_10"/>
<dbReference type="PATRIC" id="fig|1121098.3.peg.1412"/>
<dbReference type="Proteomes" id="UP000017831">
    <property type="component" value="Unassembled WGS sequence"/>
</dbReference>
<keyword evidence="3" id="KW-1185">Reference proteome</keyword>
<comment type="caution">
    <text evidence="2">The sequence shown here is derived from an EMBL/GenBank/DDBJ whole genome shotgun (WGS) entry which is preliminary data.</text>
</comment>
<dbReference type="RefSeq" id="WP_005938882.1">
    <property type="nucleotide sequence ID" value="NZ_KB890386.1"/>
</dbReference>
<accession>U6RKN7</accession>